<dbReference type="EMBL" id="CR954246">
    <property type="protein sequence ID" value="CAI86062.1"/>
    <property type="molecule type" value="Genomic_DNA"/>
</dbReference>
<keyword evidence="3" id="KW-1185">Reference proteome</keyword>
<evidence type="ECO:0000256" key="1">
    <source>
        <dbReference type="SAM" id="Phobius"/>
    </source>
</evidence>
<dbReference type="HOGENOM" id="CLU_116315_3_0_6"/>
<dbReference type="AlphaFoldDB" id="Q3IJ49"/>
<dbReference type="Proteomes" id="UP000006843">
    <property type="component" value="Chromosome I"/>
</dbReference>
<reference evidence="2 3" key="1">
    <citation type="journal article" date="2005" name="Genome Res.">
        <title>Coping with cold: the genome of the versatile marine Antarctica bacterium Pseudoalteromonas haloplanktis TAC125.</title>
        <authorList>
            <person name="Medigue C."/>
            <person name="Krin E."/>
            <person name="Pascal G."/>
            <person name="Barbe V."/>
            <person name="Bernsel A."/>
            <person name="Bertin P."/>
            <person name="Cheung F."/>
            <person name="Cruveiller S."/>
            <person name="Damico S."/>
            <person name="Duilio A."/>
            <person name="Fang G."/>
            <person name="Feller G."/>
            <person name="Mangenot S."/>
            <person name="Marino G."/>
            <person name="Nilsson J."/>
            <person name="Parilli E."/>
            <person name="Rocha E."/>
            <person name="Rouy Z."/>
            <person name="Sekowska A."/>
            <person name="Tutino M.L."/>
            <person name="Vallenet D."/>
            <person name="von Heijne G."/>
            <person name="Danchin A."/>
        </authorList>
    </citation>
    <scope>NUCLEOTIDE SEQUENCE [LARGE SCALE GENOMIC DNA]</scope>
    <source>
        <strain evidence="3">TAC 125</strain>
    </source>
</reference>
<gene>
    <name evidence="2" type="ordered locus">PSHAa0984</name>
</gene>
<keyword evidence="1" id="KW-0812">Transmembrane</keyword>
<sequence length="121" mass="13453">MTMTNNVKAQQQAALKRLERFSFITDSSLKIPFTNFKVGADAIIGLLPVAGDMAGFILSAYVLIEAQRLGVSWTIKLRILVNMLIDFVGGLLPIVGDIFDAYFKANTRNTQLLKKYLAQQK</sequence>
<dbReference type="Pfam" id="PF13430">
    <property type="entry name" value="DUF4112"/>
    <property type="match status" value="1"/>
</dbReference>
<dbReference type="eggNOG" id="ENOG5032RYR">
    <property type="taxonomic scope" value="Bacteria"/>
</dbReference>
<dbReference type="PANTHER" id="PTHR35519">
    <property type="entry name" value="MEMBRANE PROTEINS"/>
    <property type="match status" value="1"/>
</dbReference>
<evidence type="ECO:0008006" key="4">
    <source>
        <dbReference type="Google" id="ProtNLM"/>
    </source>
</evidence>
<dbReference type="KEGG" id="pha:PSHAa0984"/>
<dbReference type="InterPro" id="IPR025187">
    <property type="entry name" value="DUF4112"/>
</dbReference>
<keyword evidence="1" id="KW-1133">Transmembrane helix</keyword>
<keyword evidence="1" id="KW-0472">Membrane</keyword>
<dbReference type="PANTHER" id="PTHR35519:SF2">
    <property type="entry name" value="PH DOMAIN PROTEIN"/>
    <property type="match status" value="1"/>
</dbReference>
<protein>
    <recommendedName>
        <fullName evidence="4">DUF4112 domain-containing protein</fullName>
    </recommendedName>
</protein>
<dbReference type="STRING" id="326442.PSHAa0984"/>
<name>Q3IJ49_PSET1</name>
<evidence type="ECO:0000313" key="2">
    <source>
        <dbReference type="EMBL" id="CAI86062.1"/>
    </source>
</evidence>
<feature type="transmembrane region" description="Helical" evidence="1">
    <location>
        <begin position="75"/>
        <end position="95"/>
    </location>
</feature>
<proteinExistence type="predicted"/>
<evidence type="ECO:0000313" key="3">
    <source>
        <dbReference type="Proteomes" id="UP000006843"/>
    </source>
</evidence>
<feature type="transmembrane region" description="Helical" evidence="1">
    <location>
        <begin position="42"/>
        <end position="63"/>
    </location>
</feature>
<accession>Q3IJ49</accession>
<organism evidence="2 3">
    <name type="scientific">Pseudoalteromonas translucida (strain TAC 125)</name>
    <dbReference type="NCBI Taxonomy" id="326442"/>
    <lineage>
        <taxon>Bacteria</taxon>
        <taxon>Pseudomonadati</taxon>
        <taxon>Pseudomonadota</taxon>
        <taxon>Gammaproteobacteria</taxon>
        <taxon>Alteromonadales</taxon>
        <taxon>Pseudoalteromonadaceae</taxon>
        <taxon>Pseudoalteromonas</taxon>
    </lineage>
</organism>